<evidence type="ECO:0000256" key="3">
    <source>
        <dbReference type="ARBA" id="ARBA00022475"/>
    </source>
</evidence>
<keyword evidence="3" id="KW-1003">Cell membrane</keyword>
<evidence type="ECO:0000313" key="7">
    <source>
        <dbReference type="EMBL" id="QEA13243.1"/>
    </source>
</evidence>
<dbReference type="AlphaFoldDB" id="A0A5B8RVT3"/>
<dbReference type="InterPro" id="IPR027417">
    <property type="entry name" value="P-loop_NTPase"/>
</dbReference>
<dbReference type="Pfam" id="PF14524">
    <property type="entry name" value="Wzt_C"/>
    <property type="match status" value="1"/>
</dbReference>
<reference evidence="7 8" key="1">
    <citation type="submission" date="2019-07" db="EMBL/GenBank/DDBJ databases">
        <title>Complete genome sequence of Comamonas sp. NLF 7-7 isolated from livestock.</title>
        <authorList>
            <person name="Kim D.H."/>
            <person name="Kim J.G."/>
        </authorList>
    </citation>
    <scope>NUCLEOTIDE SEQUENCE [LARGE SCALE GENOMIC DNA]</scope>
    <source>
        <strain evidence="7 8">NLF 7-7</strain>
    </source>
</reference>
<keyword evidence="2" id="KW-0813">Transport</keyword>
<proteinExistence type="inferred from homology"/>
<dbReference type="RefSeq" id="WP_146912835.1">
    <property type="nucleotide sequence ID" value="NZ_CP042344.1"/>
</dbReference>
<dbReference type="PANTHER" id="PTHR46743:SF2">
    <property type="entry name" value="TEICHOIC ACIDS EXPORT ATP-BINDING PROTEIN TAGH"/>
    <property type="match status" value="1"/>
</dbReference>
<dbReference type="GO" id="GO:0016887">
    <property type="term" value="F:ATP hydrolysis activity"/>
    <property type="evidence" value="ECO:0007669"/>
    <property type="project" value="InterPro"/>
</dbReference>
<dbReference type="GO" id="GO:0005524">
    <property type="term" value="F:ATP binding"/>
    <property type="evidence" value="ECO:0007669"/>
    <property type="project" value="UniProtKB-KW"/>
</dbReference>
<dbReference type="Pfam" id="PF00005">
    <property type="entry name" value="ABC_tran"/>
    <property type="match status" value="1"/>
</dbReference>
<dbReference type="GO" id="GO:0140359">
    <property type="term" value="F:ABC-type transporter activity"/>
    <property type="evidence" value="ECO:0007669"/>
    <property type="project" value="InterPro"/>
</dbReference>
<dbReference type="Proteomes" id="UP000321199">
    <property type="component" value="Chromosome"/>
</dbReference>
<dbReference type="InterPro" id="IPR003593">
    <property type="entry name" value="AAA+_ATPase"/>
</dbReference>
<dbReference type="CDD" id="cd10147">
    <property type="entry name" value="Wzt_C-like"/>
    <property type="match status" value="1"/>
</dbReference>
<dbReference type="SMART" id="SM00382">
    <property type="entry name" value="AAA"/>
    <property type="match status" value="1"/>
</dbReference>
<gene>
    <name evidence="7" type="ORF">FOZ74_09495</name>
</gene>
<keyword evidence="4" id="KW-0547">Nucleotide-binding</keyword>
<dbReference type="EMBL" id="CP042344">
    <property type="protein sequence ID" value="QEA13243.1"/>
    <property type="molecule type" value="Genomic_DNA"/>
</dbReference>
<protein>
    <submittedName>
        <fullName evidence="7">ABC transporter ATP-binding protein</fullName>
    </submittedName>
</protein>
<evidence type="ECO:0000259" key="6">
    <source>
        <dbReference type="PROSITE" id="PS50893"/>
    </source>
</evidence>
<dbReference type="PANTHER" id="PTHR46743">
    <property type="entry name" value="TEICHOIC ACIDS EXPORT ATP-BINDING PROTEIN TAGH"/>
    <property type="match status" value="1"/>
</dbReference>
<name>A0A5B8RVT3_9BURK</name>
<dbReference type="OrthoDB" id="9778870at2"/>
<organism evidence="7 8">
    <name type="scientific">Comamonas flocculans</name>
    <dbReference type="NCBI Taxonomy" id="2597701"/>
    <lineage>
        <taxon>Bacteria</taxon>
        <taxon>Pseudomonadati</taxon>
        <taxon>Pseudomonadota</taxon>
        <taxon>Betaproteobacteria</taxon>
        <taxon>Burkholderiales</taxon>
        <taxon>Comamonadaceae</taxon>
        <taxon>Comamonas</taxon>
    </lineage>
</organism>
<dbReference type="InterPro" id="IPR050683">
    <property type="entry name" value="Bact_Polysacc_Export_ATP-bd"/>
</dbReference>
<dbReference type="Gene3D" id="2.70.50.60">
    <property type="entry name" value="abc- transporter (atp binding component) like domain"/>
    <property type="match status" value="1"/>
</dbReference>
<evidence type="ECO:0000256" key="1">
    <source>
        <dbReference type="ARBA" id="ARBA00005417"/>
    </source>
</evidence>
<dbReference type="CDD" id="cd03220">
    <property type="entry name" value="ABC_KpsT_Wzt"/>
    <property type="match status" value="1"/>
</dbReference>
<keyword evidence="5 7" id="KW-0067">ATP-binding</keyword>
<evidence type="ECO:0000256" key="4">
    <source>
        <dbReference type="ARBA" id="ARBA00022741"/>
    </source>
</evidence>
<dbReference type="PROSITE" id="PS50893">
    <property type="entry name" value="ABC_TRANSPORTER_2"/>
    <property type="match status" value="1"/>
</dbReference>
<dbReference type="InterPro" id="IPR015860">
    <property type="entry name" value="ABC_transpr_TagH-like"/>
</dbReference>
<dbReference type="KEGG" id="cof:FOZ74_09495"/>
<accession>A0A5B8RVT3</accession>
<comment type="similarity">
    <text evidence="1">Belongs to the ABC transporter superfamily.</text>
</comment>
<sequence>MSSSVVQASGLGKQYRLYPSARARLRALLAGGGAARSHWALQGASFSLRRGQCLGVVGDNGAGKSTLLKLLAGTLAPSTGTLSRHGRVTAILELGAGFHPDFTGYENLRFGAGLIGIDTAQLRALEPGIIAFSELGEAMARPVKTYSSGMVVRLAFALVTAVEPDLLIVDEALAVGDQHFQKKCVERIEQFRKNGCTIVFCSHSLYHVRQLCDVALWLDGGAQRAFGPTEEVLGGYEAHVRAQEAAQEAAPLPGVPDAAPARADARIETVRVANLDEGTPPTLQGPDLELTIEVSAPAGECPSIAMMLEQAHGVGITSTSTQRAGVRPQPLGGGRWRASVRFPALALHTGEYVVSVYLFDASGLVVYDQWMRCAQFRHVYADSTPGLVRLAHEWY</sequence>
<dbReference type="Gene3D" id="3.40.50.300">
    <property type="entry name" value="P-loop containing nucleotide triphosphate hydrolases"/>
    <property type="match status" value="1"/>
</dbReference>
<dbReference type="InterPro" id="IPR003439">
    <property type="entry name" value="ABC_transporter-like_ATP-bd"/>
</dbReference>
<evidence type="ECO:0000256" key="5">
    <source>
        <dbReference type="ARBA" id="ARBA00022840"/>
    </source>
</evidence>
<dbReference type="InterPro" id="IPR029439">
    <property type="entry name" value="Wzt_C"/>
</dbReference>
<dbReference type="SUPFAM" id="SSF52540">
    <property type="entry name" value="P-loop containing nucleoside triphosphate hydrolases"/>
    <property type="match status" value="1"/>
</dbReference>
<keyword evidence="8" id="KW-1185">Reference proteome</keyword>
<evidence type="ECO:0000256" key="2">
    <source>
        <dbReference type="ARBA" id="ARBA00022448"/>
    </source>
</evidence>
<dbReference type="GO" id="GO:0016020">
    <property type="term" value="C:membrane"/>
    <property type="evidence" value="ECO:0007669"/>
    <property type="project" value="InterPro"/>
</dbReference>
<keyword evidence="3" id="KW-0472">Membrane</keyword>
<feature type="domain" description="ABC transporter" evidence="6">
    <location>
        <begin position="23"/>
        <end position="245"/>
    </location>
</feature>
<evidence type="ECO:0000313" key="8">
    <source>
        <dbReference type="Proteomes" id="UP000321199"/>
    </source>
</evidence>